<gene>
    <name evidence="1" type="ORF">WY13_01905</name>
</gene>
<dbReference type="OrthoDB" id="581132at2"/>
<comment type="caution">
    <text evidence="1">The sequence shown here is derived from an EMBL/GenBank/DDBJ whole genome shotgun (WGS) entry which is preliminary data.</text>
</comment>
<name>A0A168PIM8_9CLOT</name>
<reference evidence="1 2" key="1">
    <citation type="journal article" date="2015" name="Biotechnol. Bioeng.">
        <title>Genome sequence and phenotypic characterization of Caulobacter segnis.</title>
        <authorList>
            <person name="Patel S."/>
            <person name="Fletcher B."/>
            <person name="Scott D.C."/>
            <person name="Ely B."/>
        </authorList>
    </citation>
    <scope>NUCLEOTIDE SEQUENCE [LARGE SCALE GENOMIC DNA]</scope>
    <source>
        <strain evidence="1 2">ERI-2</strain>
    </source>
</reference>
<dbReference type="Proteomes" id="UP000077407">
    <property type="component" value="Unassembled WGS sequence"/>
</dbReference>
<dbReference type="AlphaFoldDB" id="A0A168PIM8"/>
<accession>A0A168PIM8</accession>
<proteinExistence type="predicted"/>
<evidence type="ECO:0000313" key="2">
    <source>
        <dbReference type="Proteomes" id="UP000077407"/>
    </source>
</evidence>
<organism evidence="1 2">
    <name type="scientific">Clostridium ljungdahlii</name>
    <dbReference type="NCBI Taxonomy" id="1538"/>
    <lineage>
        <taxon>Bacteria</taxon>
        <taxon>Bacillati</taxon>
        <taxon>Bacillota</taxon>
        <taxon>Clostridia</taxon>
        <taxon>Eubacteriales</taxon>
        <taxon>Clostridiaceae</taxon>
        <taxon>Clostridium</taxon>
    </lineage>
</organism>
<dbReference type="PATRIC" id="fig|1538.10.peg.2350"/>
<protein>
    <submittedName>
        <fullName evidence="1">Uncharacterized protein</fullName>
    </submittedName>
</protein>
<dbReference type="RefSeq" id="WP_063555392.1">
    <property type="nucleotide sequence ID" value="NZ_LITT01000019.1"/>
</dbReference>
<sequence length="364" mass="42683">MDRVKRIKKAQQAVGTNNKYKQYFINNKEYIKRLLAVNKDVSTVDEAMVLIRQIDFRYIFGLDVLMEKTFMCEFMYKEQCKSFAFKTEKEADKVIEKESVKYTGREVCISGYERFGMKVRELTIKGDNLEAWVSYSINKNKYLYMVGDKTKENYCANIDFDVLDLYQIFIGCDIRKVIQDLSKLLEIRITELEIIRDKYNRCKKFIKGNLTKDNFPALFELISVHIAKLEIILDEGIEKLYWHTKSETGMAFSMSLQYIAGIMKKSKSTINPVINTFALLGLIQKPNLNQVKYTKWNRNEITYFYIPEYNQELFEKGEQLAKIMLYSGKRTTASCFSYMICKAKFGEEVANLIFKDKVIKARAS</sequence>
<evidence type="ECO:0000313" key="1">
    <source>
        <dbReference type="EMBL" id="OAA87790.1"/>
    </source>
</evidence>
<dbReference type="EMBL" id="LITT01000019">
    <property type="protein sequence ID" value="OAA87790.1"/>
    <property type="molecule type" value="Genomic_DNA"/>
</dbReference>